<comment type="caution">
    <text evidence="1">The sequence shown here is derived from an EMBL/GenBank/DDBJ whole genome shotgun (WGS) entry which is preliminary data.</text>
</comment>
<name>A0A9D3LHC2_ANGAN</name>
<evidence type="ECO:0000313" key="2">
    <source>
        <dbReference type="Proteomes" id="UP001044222"/>
    </source>
</evidence>
<protein>
    <submittedName>
        <fullName evidence="1">Uncharacterized protein</fullName>
    </submittedName>
</protein>
<sequence length="102" mass="11691">MGVLTNVSVSWQCHFRRQNKGKNKLIDLVSVIPAFIPKFLVFSKFEMLAFVCMKASSLQPPPSFWEGCRQPQAPYWNLPERTLLPAATVFHSAVHWLSSRSR</sequence>
<dbReference type="AlphaFoldDB" id="A0A9D3LHC2"/>
<dbReference type="Proteomes" id="UP001044222">
    <property type="component" value="Chromosome 19"/>
</dbReference>
<dbReference type="EMBL" id="JAFIRN010000019">
    <property type="protein sequence ID" value="KAG5830645.1"/>
    <property type="molecule type" value="Genomic_DNA"/>
</dbReference>
<proteinExistence type="predicted"/>
<organism evidence="1 2">
    <name type="scientific">Anguilla anguilla</name>
    <name type="common">European freshwater eel</name>
    <name type="synonym">Muraena anguilla</name>
    <dbReference type="NCBI Taxonomy" id="7936"/>
    <lineage>
        <taxon>Eukaryota</taxon>
        <taxon>Metazoa</taxon>
        <taxon>Chordata</taxon>
        <taxon>Craniata</taxon>
        <taxon>Vertebrata</taxon>
        <taxon>Euteleostomi</taxon>
        <taxon>Actinopterygii</taxon>
        <taxon>Neopterygii</taxon>
        <taxon>Teleostei</taxon>
        <taxon>Anguilliformes</taxon>
        <taxon>Anguillidae</taxon>
        <taxon>Anguilla</taxon>
    </lineage>
</organism>
<accession>A0A9D3LHC2</accession>
<keyword evidence="2" id="KW-1185">Reference proteome</keyword>
<evidence type="ECO:0000313" key="1">
    <source>
        <dbReference type="EMBL" id="KAG5830645.1"/>
    </source>
</evidence>
<reference evidence="1" key="1">
    <citation type="submission" date="2021-01" db="EMBL/GenBank/DDBJ databases">
        <title>A chromosome-scale assembly of European eel, Anguilla anguilla.</title>
        <authorList>
            <person name="Henkel C."/>
            <person name="Jong-Raadsen S.A."/>
            <person name="Dufour S."/>
            <person name="Weltzien F.-A."/>
            <person name="Palstra A.P."/>
            <person name="Pelster B."/>
            <person name="Spaink H.P."/>
            <person name="Van Den Thillart G.E."/>
            <person name="Jansen H."/>
            <person name="Zahm M."/>
            <person name="Klopp C."/>
            <person name="Cedric C."/>
            <person name="Louis A."/>
            <person name="Berthelot C."/>
            <person name="Parey E."/>
            <person name="Roest Crollius H."/>
            <person name="Montfort J."/>
            <person name="Robinson-Rechavi M."/>
            <person name="Bucao C."/>
            <person name="Bouchez O."/>
            <person name="Gislard M."/>
            <person name="Lluch J."/>
            <person name="Milhes M."/>
            <person name="Lampietro C."/>
            <person name="Lopez Roques C."/>
            <person name="Donnadieu C."/>
            <person name="Braasch I."/>
            <person name="Desvignes T."/>
            <person name="Postlethwait J."/>
            <person name="Bobe J."/>
            <person name="Guiguen Y."/>
            <person name="Dirks R."/>
        </authorList>
    </citation>
    <scope>NUCLEOTIDE SEQUENCE</scope>
    <source>
        <strain evidence="1">Tag_6206</strain>
        <tissue evidence="1">Liver</tissue>
    </source>
</reference>
<gene>
    <name evidence="1" type="ORF">ANANG_G00312860</name>
</gene>